<feature type="binding site" evidence="5 6">
    <location>
        <position position="231"/>
    </location>
    <ligand>
        <name>substrate</name>
    </ligand>
</feature>
<dbReference type="GO" id="GO:0071269">
    <property type="term" value="P:L-homocysteine biosynthetic process"/>
    <property type="evidence" value="ECO:0007669"/>
    <property type="project" value="UniProtKB-UniRule"/>
</dbReference>
<dbReference type="GO" id="GO:0004013">
    <property type="term" value="F:adenosylhomocysteinase activity"/>
    <property type="evidence" value="ECO:0007669"/>
    <property type="project" value="UniProtKB-UniRule"/>
</dbReference>
<evidence type="ECO:0000259" key="10">
    <source>
        <dbReference type="SMART" id="SM00997"/>
    </source>
</evidence>
<name>A0AAW4Y208_9BURK</name>
<evidence type="ECO:0000313" key="12">
    <source>
        <dbReference type="Proteomes" id="UP001199260"/>
    </source>
</evidence>
<dbReference type="SMART" id="SM00996">
    <property type="entry name" value="AdoHcyase"/>
    <property type="match status" value="1"/>
</dbReference>
<feature type="binding site" evidence="5 6">
    <location>
        <position position="62"/>
    </location>
    <ligand>
        <name>substrate</name>
    </ligand>
</feature>
<feature type="binding site" evidence="5 7">
    <location>
        <position position="389"/>
    </location>
    <ligand>
        <name>NAD(+)</name>
        <dbReference type="ChEBI" id="CHEBI:57540"/>
    </ligand>
</feature>
<dbReference type="InterPro" id="IPR020082">
    <property type="entry name" value="S-Ado-L-homoCys_hydrolase_CS"/>
</dbReference>
<dbReference type="SUPFAM" id="SSF51735">
    <property type="entry name" value="NAD(P)-binding Rossmann-fold domains"/>
    <property type="match status" value="1"/>
</dbReference>
<dbReference type="HAMAP" id="MF_00563">
    <property type="entry name" value="AdoHcyase"/>
    <property type="match status" value="1"/>
</dbReference>
<feature type="binding site" evidence="5 7">
    <location>
        <position position="288"/>
    </location>
    <ligand>
        <name>NAD(+)</name>
        <dbReference type="ChEBI" id="CHEBI:57540"/>
    </ligand>
</feature>
<feature type="binding site" evidence="5 6">
    <location>
        <position position="141"/>
    </location>
    <ligand>
        <name>substrate</name>
    </ligand>
</feature>
<dbReference type="EC" id="3.13.2.1" evidence="5"/>
<keyword evidence="3 5" id="KW-0378">Hydrolase</keyword>
<feature type="binding site" evidence="5 6">
    <location>
        <position position="201"/>
    </location>
    <ligand>
        <name>substrate</name>
    </ligand>
</feature>
<feature type="binding site" evidence="7">
    <location>
        <position position="293"/>
    </location>
    <ligand>
        <name>NAD(+)</name>
        <dbReference type="ChEBI" id="CHEBI:57540"/>
    </ligand>
</feature>
<dbReference type="Pfam" id="PF05221">
    <property type="entry name" value="AdoHcyase"/>
    <property type="match status" value="1"/>
</dbReference>
<dbReference type="Gene3D" id="3.40.50.1480">
    <property type="entry name" value="Adenosylhomocysteinase-like"/>
    <property type="match status" value="1"/>
</dbReference>
<comment type="pathway">
    <text evidence="5 8">Amino-acid biosynthesis; L-homocysteine biosynthesis; L-homocysteine from S-adenosyl-L-homocysteine: step 1/1.</text>
</comment>
<feature type="binding site" evidence="5">
    <location>
        <position position="323"/>
    </location>
    <ligand>
        <name>NAD(+)</name>
        <dbReference type="ChEBI" id="CHEBI:57540"/>
    </ligand>
</feature>
<evidence type="ECO:0000313" key="11">
    <source>
        <dbReference type="EMBL" id="MCD2167785.1"/>
    </source>
</evidence>
<feature type="binding site" evidence="5">
    <location>
        <begin position="265"/>
        <end position="270"/>
    </location>
    <ligand>
        <name>NAD(+)</name>
        <dbReference type="ChEBI" id="CHEBI:57540"/>
    </ligand>
</feature>
<feature type="binding site" evidence="5 7">
    <location>
        <begin position="202"/>
        <end position="204"/>
    </location>
    <ligand>
        <name>NAD(+)</name>
        <dbReference type="ChEBI" id="CHEBI:57540"/>
    </ligand>
</feature>
<feature type="binding site" evidence="7">
    <location>
        <begin position="267"/>
        <end position="272"/>
    </location>
    <ligand>
        <name>NAD(+)</name>
        <dbReference type="ChEBI" id="CHEBI:57540"/>
    </ligand>
</feature>
<comment type="catalytic activity">
    <reaction evidence="5 8">
        <text>S-adenosyl-L-homocysteine + H2O = L-homocysteine + adenosine</text>
        <dbReference type="Rhea" id="RHEA:21708"/>
        <dbReference type="ChEBI" id="CHEBI:15377"/>
        <dbReference type="ChEBI" id="CHEBI:16335"/>
        <dbReference type="ChEBI" id="CHEBI:57856"/>
        <dbReference type="ChEBI" id="CHEBI:58199"/>
        <dbReference type="EC" id="3.13.2.1"/>
    </reaction>
</comment>
<dbReference type="PANTHER" id="PTHR23420">
    <property type="entry name" value="ADENOSYLHOMOCYSTEINASE"/>
    <property type="match status" value="1"/>
</dbReference>
<dbReference type="PIRSF" id="PIRSF001109">
    <property type="entry name" value="Ad_hcy_hydrolase"/>
    <property type="match status" value="1"/>
</dbReference>
<dbReference type="GO" id="GO:0006730">
    <property type="term" value="P:one-carbon metabolic process"/>
    <property type="evidence" value="ECO:0007669"/>
    <property type="project" value="UniProtKB-UniRule"/>
</dbReference>
<dbReference type="GO" id="GO:0005829">
    <property type="term" value="C:cytosol"/>
    <property type="evidence" value="ECO:0007669"/>
    <property type="project" value="TreeGrafter"/>
</dbReference>
<proteinExistence type="inferred from homology"/>
<dbReference type="InterPro" id="IPR042172">
    <property type="entry name" value="Adenosylhomocyst_ase-like_sf"/>
</dbReference>
<evidence type="ECO:0000256" key="1">
    <source>
        <dbReference type="ARBA" id="ARBA00007122"/>
    </source>
</evidence>
<gene>
    <name evidence="5 11" type="primary">ahcY</name>
    <name evidence="11" type="ORF">LPW39_21930</name>
</gene>
<evidence type="ECO:0000256" key="4">
    <source>
        <dbReference type="ARBA" id="ARBA00023027"/>
    </source>
</evidence>
<dbReference type="SMART" id="SM00997">
    <property type="entry name" value="AdoHcyase_NAD"/>
    <property type="match status" value="1"/>
</dbReference>
<accession>A0AAW4Y208</accession>
<evidence type="ECO:0000256" key="3">
    <source>
        <dbReference type="ARBA" id="ARBA00022801"/>
    </source>
</evidence>
<dbReference type="PROSITE" id="PS00738">
    <property type="entry name" value="ADOHCYASE_1"/>
    <property type="match status" value="1"/>
</dbReference>
<reference evidence="11 12" key="1">
    <citation type="submission" date="2021-11" db="EMBL/GenBank/DDBJ databases">
        <title>Genome sequence.</title>
        <authorList>
            <person name="Sun Q."/>
        </authorList>
    </citation>
    <scope>NUCLEOTIDE SEQUENCE [LARGE SCALE GENOMIC DNA]</scope>
    <source>
        <strain evidence="11 12">KCTC 12005</strain>
    </source>
</reference>
<sequence>MNAAVRFNPADSAITDISLAAWGRKEIKIAETEMPGLMAVREEFAAAQPLKGARITGSLHMTIQTAVLIETLTALGAQVRWASCNIFSTQDHAAAAIAETGVPVYAIKGESLKDYWDYTHAIFEFGAKDTEGEGPNMILDDGGDATMLMHLGKKAEKDISVLANPGSEEEKIVFAAIKAKLAVDPTWYSRKSAQILGVTEETTTGVHRLNEMSANGSLLFRAINVNDSVTKSKFDNLYGCRESLVDGIKRATDVMIAGKVAVVAGYGDVGKGCAQALTALRAQVWVTEIDPINALQAAMEGYKVVTMEYAADKCDIFVTTTGNKDIIRHEHMVAMKDEAIVCNIGHFDNEIDVASIEKYEWEEIKPQVDHITFPDGKKIILLAKGRLVNLGCATGHPSFVMSNSFANQTLAQIELFTRPDAYEVGKVYVLPKVLDEKVARLHLKKVGAQLTELTQAQADYIGVKKEGPYKPETYRY</sequence>
<evidence type="ECO:0000256" key="5">
    <source>
        <dbReference type="HAMAP-Rule" id="MF_00563"/>
    </source>
</evidence>
<evidence type="ECO:0000256" key="6">
    <source>
        <dbReference type="PIRSR" id="PIRSR001109-1"/>
    </source>
</evidence>
<dbReference type="NCBIfam" id="TIGR00936">
    <property type="entry name" value="ahcY"/>
    <property type="match status" value="1"/>
</dbReference>
<keyword evidence="2 5" id="KW-0554">One-carbon metabolism</keyword>
<feature type="binding site" evidence="5 7">
    <location>
        <begin position="344"/>
        <end position="346"/>
    </location>
    <ligand>
        <name>NAD(+)</name>
        <dbReference type="ChEBI" id="CHEBI:57540"/>
    </ligand>
</feature>
<dbReference type="InterPro" id="IPR015878">
    <property type="entry name" value="Ado_hCys_hydrolase_NAD-bd"/>
</dbReference>
<dbReference type="AlphaFoldDB" id="A0AAW4Y208"/>
<evidence type="ECO:0000256" key="8">
    <source>
        <dbReference type="RuleBase" id="RU000548"/>
    </source>
</evidence>
<evidence type="ECO:0000256" key="7">
    <source>
        <dbReference type="PIRSR" id="PIRSR001109-2"/>
    </source>
</evidence>
<comment type="similarity">
    <text evidence="1 5 9">Belongs to the adenosylhomocysteinase family.</text>
</comment>
<dbReference type="PROSITE" id="PS00739">
    <property type="entry name" value="ADOHCYASE_2"/>
    <property type="match status" value="1"/>
</dbReference>
<comment type="subcellular location">
    <subcellularLocation>
        <location evidence="5">Cytoplasm</location>
    </subcellularLocation>
</comment>
<keyword evidence="5" id="KW-0963">Cytoplasm</keyword>
<feature type="domain" description="S-adenosyl-L-homocysteine hydrolase NAD binding" evidence="10">
    <location>
        <begin position="236"/>
        <end position="395"/>
    </location>
</feature>
<feature type="binding site" evidence="7">
    <location>
        <position position="396"/>
    </location>
    <ligand>
        <name>NAD(+)</name>
        <dbReference type="ChEBI" id="CHEBI:57540"/>
    </ligand>
</feature>
<protein>
    <recommendedName>
        <fullName evidence="5">Adenosylhomocysteinase</fullName>
        <ecNumber evidence="5">3.13.2.1</ecNumber>
    </recommendedName>
    <alternativeName>
        <fullName evidence="5">S-adenosyl-L-homocysteine hydrolase</fullName>
        <shortName evidence="5">AdoHcyase</shortName>
    </alternativeName>
</protein>
<feature type="binding site" evidence="5">
    <location>
        <position position="236"/>
    </location>
    <ligand>
        <name>NAD(+)</name>
        <dbReference type="ChEBI" id="CHEBI:57540"/>
    </ligand>
</feature>
<dbReference type="CDD" id="cd00401">
    <property type="entry name" value="SAHH"/>
    <property type="match status" value="1"/>
</dbReference>
<comment type="caution">
    <text evidence="11">The sequence shown here is derived from an EMBL/GenBank/DDBJ whole genome shotgun (WGS) entry which is preliminary data.</text>
</comment>
<dbReference type="Gene3D" id="3.40.50.720">
    <property type="entry name" value="NAD(P)-binding Rossmann-like Domain"/>
    <property type="match status" value="1"/>
</dbReference>
<comment type="function">
    <text evidence="5">May play a key role in the regulation of the intracellular concentration of adenosylhomocysteine.</text>
</comment>
<comment type="cofactor">
    <cofactor evidence="5 7 8">
        <name>NAD(+)</name>
        <dbReference type="ChEBI" id="CHEBI:57540"/>
    </cofactor>
    <text evidence="5 7 8">Binds 1 NAD(+) per subunit.</text>
</comment>
<dbReference type="Pfam" id="PF00670">
    <property type="entry name" value="AdoHcyase_NAD"/>
    <property type="match status" value="1"/>
</dbReference>
<dbReference type="NCBIfam" id="NF004005">
    <property type="entry name" value="PRK05476.2-3"/>
    <property type="match status" value="1"/>
</dbReference>
<dbReference type="EMBL" id="JAJNCT010000034">
    <property type="protein sequence ID" value="MCD2167785.1"/>
    <property type="molecule type" value="Genomic_DNA"/>
</dbReference>
<dbReference type="PANTHER" id="PTHR23420:SF0">
    <property type="entry name" value="ADENOSYLHOMOCYSTEINASE"/>
    <property type="match status" value="1"/>
</dbReference>
<dbReference type="RefSeq" id="WP_230780424.1">
    <property type="nucleotide sequence ID" value="NZ_JAJNCT010000034.1"/>
</dbReference>
<dbReference type="SUPFAM" id="SSF52283">
    <property type="entry name" value="Formate/glycerate dehydrogenase catalytic domain-like"/>
    <property type="match status" value="1"/>
</dbReference>
<dbReference type="FunFam" id="3.40.50.720:FF:000004">
    <property type="entry name" value="Adenosylhomocysteinase"/>
    <property type="match status" value="1"/>
</dbReference>
<evidence type="ECO:0000256" key="9">
    <source>
        <dbReference type="RuleBase" id="RU004166"/>
    </source>
</evidence>
<organism evidence="11 12">
    <name type="scientific">Comamonas koreensis</name>
    <dbReference type="NCBI Taxonomy" id="160825"/>
    <lineage>
        <taxon>Bacteria</taxon>
        <taxon>Pseudomonadati</taxon>
        <taxon>Pseudomonadota</taxon>
        <taxon>Betaproteobacteria</taxon>
        <taxon>Burkholderiales</taxon>
        <taxon>Comamonadaceae</taxon>
        <taxon>Comamonas</taxon>
    </lineage>
</organism>
<dbReference type="GO" id="GO:0033353">
    <property type="term" value="P:S-adenosylmethionine cycle"/>
    <property type="evidence" value="ECO:0007669"/>
    <property type="project" value="TreeGrafter"/>
</dbReference>
<keyword evidence="4 5" id="KW-0520">NAD</keyword>
<dbReference type="Proteomes" id="UP001199260">
    <property type="component" value="Unassembled WGS sequence"/>
</dbReference>
<evidence type="ECO:0000256" key="2">
    <source>
        <dbReference type="ARBA" id="ARBA00022563"/>
    </source>
</evidence>
<dbReference type="InterPro" id="IPR000043">
    <property type="entry name" value="Adenosylhomocysteinase-like"/>
</dbReference>
<feature type="binding site" evidence="5 6">
    <location>
        <position position="235"/>
    </location>
    <ligand>
        <name>substrate</name>
    </ligand>
</feature>
<dbReference type="InterPro" id="IPR036291">
    <property type="entry name" value="NAD(P)-bd_dom_sf"/>
</dbReference>
<keyword evidence="12" id="KW-1185">Reference proteome</keyword>